<organism evidence="3 4">
    <name type="scientific">Halomonas eurihalina</name>
    <dbReference type="NCBI Taxonomy" id="42566"/>
    <lineage>
        <taxon>Bacteria</taxon>
        <taxon>Pseudomonadati</taxon>
        <taxon>Pseudomonadota</taxon>
        <taxon>Gammaproteobacteria</taxon>
        <taxon>Oceanospirillales</taxon>
        <taxon>Halomonadaceae</taxon>
        <taxon>Halomonas</taxon>
    </lineage>
</organism>
<proteinExistence type="predicted"/>
<dbReference type="Pfam" id="PF10881">
    <property type="entry name" value="DUF2726"/>
    <property type="match status" value="1"/>
</dbReference>
<evidence type="ECO:0000256" key="1">
    <source>
        <dbReference type="SAM" id="MobiDB-lite"/>
    </source>
</evidence>
<keyword evidence="4" id="KW-1185">Reference proteome</keyword>
<dbReference type="Gene3D" id="3.40.960.10">
    <property type="entry name" value="VSR Endonuclease"/>
    <property type="match status" value="1"/>
</dbReference>
<evidence type="ECO:0000259" key="2">
    <source>
        <dbReference type="Pfam" id="PF10881"/>
    </source>
</evidence>
<feature type="region of interest" description="Disordered" evidence="1">
    <location>
        <begin position="118"/>
        <end position="142"/>
    </location>
</feature>
<protein>
    <submittedName>
        <fullName evidence="3">DUF2726 domain-containing protein</fullName>
    </submittedName>
</protein>
<dbReference type="EMBL" id="VTPU01000001">
    <property type="protein sequence ID" value="TZG41649.1"/>
    <property type="molecule type" value="Genomic_DNA"/>
</dbReference>
<gene>
    <name evidence="3" type="ORF">FZZ93_02265</name>
</gene>
<dbReference type="AlphaFoldDB" id="A0A5D9DDJ9"/>
<name>A0A5D9DDJ9_HALER</name>
<dbReference type="Proteomes" id="UP000324260">
    <property type="component" value="Unassembled WGS sequence"/>
</dbReference>
<evidence type="ECO:0000313" key="3">
    <source>
        <dbReference type="EMBL" id="TZG41649.1"/>
    </source>
</evidence>
<evidence type="ECO:0000313" key="4">
    <source>
        <dbReference type="Proteomes" id="UP000324260"/>
    </source>
</evidence>
<sequence length="273" mass="31712">MLANKEWDSIAKTMYYNSKLIGSDPVFAQAIRLFESEFFVETDSLPPGERKKVYEYPSLLIELKQHAFSKSFVETFVDRKLALLREIKSDHLLSYAAQHQDRPLAVKILREIKEKAPEALAHSRRQNVSIKSTPTTSEASKTTKLFKSRQEQLFFEAVREAFPTYHPYPNVAVSCVIDYSAIKNYLSFHEREYFFKAIVDSVVFDSSKEYEPRFFVELDSQHHDNECAVKNDRMKDAIFRAANVKLIRIRAHDSNEVSAKKFKQLVLEVMRGL</sequence>
<dbReference type="InterPro" id="IPR024402">
    <property type="entry name" value="DUF2726"/>
</dbReference>
<feature type="compositionally biased region" description="Polar residues" evidence="1">
    <location>
        <begin position="126"/>
        <end position="142"/>
    </location>
</feature>
<reference evidence="3 4" key="1">
    <citation type="submission" date="2019-08" db="EMBL/GenBank/DDBJ databases">
        <title>Draft Genome Sequence of Halomonas eurihalina Isolated from Preserved Hide-surface.</title>
        <authorList>
            <person name="Hussain S.A."/>
            <person name="Xu A."/>
            <person name="Sarker M."/>
            <person name="Sommers C."/>
        </authorList>
    </citation>
    <scope>NUCLEOTIDE SEQUENCE [LARGE SCALE GENOMIC DNA]</scope>
    <source>
        <strain evidence="3 4">MS1</strain>
    </source>
</reference>
<accession>A0A5D9DDJ9</accession>
<feature type="domain" description="DUF2726" evidence="2">
    <location>
        <begin position="148"/>
        <end position="258"/>
    </location>
</feature>
<comment type="caution">
    <text evidence="3">The sequence shown here is derived from an EMBL/GenBank/DDBJ whole genome shotgun (WGS) entry which is preliminary data.</text>
</comment>
<dbReference type="OrthoDB" id="933869at2"/>